<accession>W6N3I3</accession>
<proteinExistence type="predicted"/>
<dbReference type="Proteomes" id="UP000019482">
    <property type="component" value="Unassembled WGS sequence"/>
</dbReference>
<dbReference type="OrthoDB" id="1706352at2"/>
<protein>
    <submittedName>
        <fullName evidence="2">Uncharacterized protein</fullName>
    </submittedName>
</protein>
<dbReference type="EMBL" id="CBXI010000008">
    <property type="protein sequence ID" value="CDL90661.1"/>
    <property type="molecule type" value="Genomic_DNA"/>
</dbReference>
<organism evidence="2 3">
    <name type="scientific">Clostridium tyrobutyricum DIVETGP</name>
    <dbReference type="NCBI Taxonomy" id="1408889"/>
    <lineage>
        <taxon>Bacteria</taxon>
        <taxon>Bacillati</taxon>
        <taxon>Bacillota</taxon>
        <taxon>Clostridia</taxon>
        <taxon>Eubacteriales</taxon>
        <taxon>Clostridiaceae</taxon>
        <taxon>Clostridium</taxon>
    </lineage>
</organism>
<evidence type="ECO:0000313" key="3">
    <source>
        <dbReference type="Proteomes" id="UP000019482"/>
    </source>
</evidence>
<evidence type="ECO:0000313" key="2">
    <source>
        <dbReference type="EMBL" id="CDL90661.1"/>
    </source>
</evidence>
<reference evidence="2 3" key="1">
    <citation type="journal article" date="2015" name="Genome Announc.">
        <title>Draft Genome Sequence of Clostridium tyrobutyricum Strain DIVETGP, Isolated from Cow's Milk for Grana Padano Production.</title>
        <authorList>
            <person name="Soggiu A."/>
            <person name="Piras C."/>
            <person name="Gaiarsa S."/>
            <person name="Sassera D."/>
            <person name="Roncada P."/>
            <person name="Bendixen E."/>
            <person name="Brasca M."/>
            <person name="Bonizzi L."/>
        </authorList>
    </citation>
    <scope>NUCLEOTIDE SEQUENCE [LARGE SCALE GENOMIC DNA]</scope>
    <source>
        <strain evidence="2 3">DIVETGP</strain>
    </source>
</reference>
<sequence>MQKRRPWLFTIDNNMWKVYLNDTYELVYKIMSEDKKWSEEKIIDREVMEFTISIEDGIIHILYVNKDYKMRYCTRKDNNWFGEELYDTRINKFEIQELKTIILEGKMHLFYLMAAVDGTQRGILEHCIWNGKEIKLNTVQHIVLSDKVYKYYELQIEKENCIDIFFVSNRGDELSLNYCVYDGVSWTDPKRLYGIQGDNIMFRLLNTPYEFNIINKIKEGNIYSIEYVRIEDDVNMKEYTVYSGIEEPIEPIIFYIDNNLFISWFEQNHIYSSRYKLGKWEKIVKFNKEVETPIEAYNFLSVEKKNTVDIIYGTEDDGLYIFYFENLAKSSIDMSSNNKLNNNFDINNDDDSIEEIKEKFKGICYENSVLKEKIDSFSIHMRKRKLIAQEYEDKIARMIQEKKRLKENCNFFMEVKQKIQKELDEVKKQLKKQRIFINNMKSSLNKKDKDNKMLEEEVNSLMEENSKLKGELEFERNQSFMSKLFRKKE</sequence>
<dbReference type="GeneID" id="29419763"/>
<comment type="caution">
    <text evidence="2">The sequence shown here is derived from an EMBL/GenBank/DDBJ whole genome shotgun (WGS) entry which is preliminary data.</text>
</comment>
<name>W6N3I3_CLOTY</name>
<feature type="coiled-coil region" evidence="1">
    <location>
        <begin position="388"/>
        <end position="478"/>
    </location>
</feature>
<keyword evidence="1" id="KW-0175">Coiled coil</keyword>
<gene>
    <name evidence="2" type="ORF">CTDIVETGP_0731</name>
</gene>
<dbReference type="AlphaFoldDB" id="W6N3I3"/>
<evidence type="ECO:0000256" key="1">
    <source>
        <dbReference type="SAM" id="Coils"/>
    </source>
</evidence>
<dbReference type="RefSeq" id="WP_017753398.1">
    <property type="nucleotide sequence ID" value="NZ_CBXI010000008.1"/>
</dbReference>
<keyword evidence="3" id="KW-1185">Reference proteome</keyword>